<dbReference type="InterPro" id="IPR001247">
    <property type="entry name" value="ExoRNase_PH_dom1"/>
</dbReference>
<dbReference type="CDD" id="cd11370">
    <property type="entry name" value="RNase_PH_RRP41"/>
    <property type="match status" value="1"/>
</dbReference>
<dbReference type="EMBL" id="JBFDAA010000005">
    <property type="protein sequence ID" value="KAL1132265.1"/>
    <property type="molecule type" value="Genomic_DNA"/>
</dbReference>
<keyword evidence="5" id="KW-0271">Exosome</keyword>
<dbReference type="GO" id="GO:0000956">
    <property type="term" value="P:nuclear-transcribed mRNA catabolic process"/>
    <property type="evidence" value="ECO:0007669"/>
    <property type="project" value="UniProtKB-ARBA"/>
</dbReference>
<dbReference type="InterPro" id="IPR020568">
    <property type="entry name" value="Ribosomal_Su5_D2-typ_SF"/>
</dbReference>
<evidence type="ECO:0000313" key="11">
    <source>
        <dbReference type="EMBL" id="KAL1132265.1"/>
    </source>
</evidence>
<keyword evidence="12" id="KW-1185">Reference proteome</keyword>
<keyword evidence="4" id="KW-0963">Cytoplasm</keyword>
<dbReference type="PANTHER" id="PTHR11953:SF0">
    <property type="entry name" value="EXOSOME COMPLEX COMPONENT RRP41"/>
    <property type="match status" value="1"/>
</dbReference>
<dbReference type="Pfam" id="PF03725">
    <property type="entry name" value="RNase_PH_C"/>
    <property type="match status" value="1"/>
</dbReference>
<comment type="function">
    <text evidence="6">Non-catalytic component of the RNA exosome complex which has 3'-&gt;5' exoribonuclease activity and participates in a multitude of cellular RNA processing and degradation events.</text>
</comment>
<dbReference type="GO" id="GO:0005730">
    <property type="term" value="C:nucleolus"/>
    <property type="evidence" value="ECO:0007669"/>
    <property type="project" value="UniProtKB-SubCell"/>
</dbReference>
<evidence type="ECO:0000256" key="5">
    <source>
        <dbReference type="ARBA" id="ARBA00022835"/>
    </source>
</evidence>
<gene>
    <name evidence="11" type="ORF">AAG570_010222</name>
</gene>
<dbReference type="GO" id="GO:0005737">
    <property type="term" value="C:cytoplasm"/>
    <property type="evidence" value="ECO:0007669"/>
    <property type="project" value="UniProtKB-SubCell"/>
</dbReference>
<evidence type="ECO:0000256" key="7">
    <source>
        <dbReference type="ARBA" id="ARBA00062379"/>
    </source>
</evidence>
<feature type="domain" description="Exoribonuclease phosphorolytic" evidence="10">
    <location>
        <begin position="154"/>
        <end position="219"/>
    </location>
</feature>
<dbReference type="FunFam" id="3.30.230.70:FF:000004">
    <property type="entry name" value="Exosome complex component Rrp41"/>
    <property type="match status" value="1"/>
</dbReference>
<dbReference type="InterPro" id="IPR050080">
    <property type="entry name" value="RNase_PH"/>
</dbReference>
<dbReference type="PANTHER" id="PTHR11953">
    <property type="entry name" value="EXOSOME COMPLEX COMPONENT"/>
    <property type="match status" value="1"/>
</dbReference>
<evidence type="ECO:0000256" key="1">
    <source>
        <dbReference type="ARBA" id="ARBA00004496"/>
    </source>
</evidence>
<reference evidence="11 12" key="1">
    <citation type="submission" date="2024-07" db="EMBL/GenBank/DDBJ databases">
        <title>Chromosome-level genome assembly of the water stick insect Ranatra chinensis (Heteroptera: Nepidae).</title>
        <authorList>
            <person name="Liu X."/>
        </authorList>
    </citation>
    <scope>NUCLEOTIDE SEQUENCE [LARGE SCALE GENOMIC DNA]</scope>
    <source>
        <strain evidence="11">Cailab_2021Rc</strain>
        <tissue evidence="11">Muscle</tissue>
    </source>
</reference>
<dbReference type="GO" id="GO:0010467">
    <property type="term" value="P:gene expression"/>
    <property type="evidence" value="ECO:0007669"/>
    <property type="project" value="UniProtKB-ARBA"/>
</dbReference>
<dbReference type="SUPFAM" id="SSF54211">
    <property type="entry name" value="Ribosomal protein S5 domain 2-like"/>
    <property type="match status" value="1"/>
</dbReference>
<evidence type="ECO:0000256" key="4">
    <source>
        <dbReference type="ARBA" id="ARBA00022490"/>
    </source>
</evidence>
<evidence type="ECO:0000256" key="6">
    <source>
        <dbReference type="ARBA" id="ARBA00058393"/>
    </source>
</evidence>
<organism evidence="11 12">
    <name type="scientific">Ranatra chinensis</name>
    <dbReference type="NCBI Taxonomy" id="642074"/>
    <lineage>
        <taxon>Eukaryota</taxon>
        <taxon>Metazoa</taxon>
        <taxon>Ecdysozoa</taxon>
        <taxon>Arthropoda</taxon>
        <taxon>Hexapoda</taxon>
        <taxon>Insecta</taxon>
        <taxon>Pterygota</taxon>
        <taxon>Neoptera</taxon>
        <taxon>Paraneoptera</taxon>
        <taxon>Hemiptera</taxon>
        <taxon>Heteroptera</taxon>
        <taxon>Panheteroptera</taxon>
        <taxon>Nepomorpha</taxon>
        <taxon>Nepidae</taxon>
        <taxon>Ranatrinae</taxon>
        <taxon>Ranatra</taxon>
    </lineage>
</organism>
<evidence type="ECO:0000259" key="9">
    <source>
        <dbReference type="Pfam" id="PF01138"/>
    </source>
</evidence>
<dbReference type="InterPro" id="IPR036345">
    <property type="entry name" value="ExoRNase_PH_dom2_sf"/>
</dbReference>
<comment type="similarity">
    <text evidence="3">Belongs to the RNase PH family.</text>
</comment>
<evidence type="ECO:0000313" key="12">
    <source>
        <dbReference type="Proteomes" id="UP001558652"/>
    </source>
</evidence>
<protein>
    <recommendedName>
        <fullName evidence="8">Putative exosome complex component RRP41</fullName>
    </recommendedName>
</protein>
<dbReference type="Pfam" id="PF01138">
    <property type="entry name" value="RNase_PH"/>
    <property type="match status" value="1"/>
</dbReference>
<sequence>MELISDQGLRVDGRRTKELRKVHCKLGIYGHADGSAFLQQGNTKVIATVYGPHEPRQVFKSRVPHDSALVVCDYSLSAFSSGDRRKRLHSDRKTTDLTINLQKALTSAIKTELYPRTQIDIIVQVLEADGGNFATSINAATLALVNSGIAMKEYVVCCTASLGNGNVPMLDITHLEETLGGSTLTVAMMPHSKQIALLDLSDRFHVDYLEDVMSLAQKGCDEIYKILDNEVRLHMIETGSASNWGR</sequence>
<dbReference type="InterPro" id="IPR027408">
    <property type="entry name" value="PNPase/RNase_PH_dom_sf"/>
</dbReference>
<dbReference type="GO" id="GO:0071027">
    <property type="term" value="P:nuclear RNA surveillance"/>
    <property type="evidence" value="ECO:0007669"/>
    <property type="project" value="UniProtKB-ARBA"/>
</dbReference>
<dbReference type="Gene3D" id="3.30.230.70">
    <property type="entry name" value="GHMP Kinase, N-terminal domain"/>
    <property type="match status" value="1"/>
</dbReference>
<comment type="subunit">
    <text evidence="7">Component of the RNA exosome complex.</text>
</comment>
<accession>A0ABD0YM48</accession>
<evidence type="ECO:0000256" key="2">
    <source>
        <dbReference type="ARBA" id="ARBA00004604"/>
    </source>
</evidence>
<dbReference type="Proteomes" id="UP001558652">
    <property type="component" value="Unassembled WGS sequence"/>
</dbReference>
<name>A0ABD0YM48_9HEMI</name>
<dbReference type="AlphaFoldDB" id="A0ABD0YM48"/>
<evidence type="ECO:0000256" key="3">
    <source>
        <dbReference type="ARBA" id="ARBA00006678"/>
    </source>
</evidence>
<evidence type="ECO:0000259" key="10">
    <source>
        <dbReference type="Pfam" id="PF03725"/>
    </source>
</evidence>
<comment type="subcellular location">
    <subcellularLocation>
        <location evidence="1">Cytoplasm</location>
    </subcellularLocation>
    <subcellularLocation>
        <location evidence="2">Nucleus</location>
        <location evidence="2">Nucleolus</location>
    </subcellularLocation>
</comment>
<feature type="domain" description="Exoribonuclease phosphorolytic" evidence="9">
    <location>
        <begin position="18"/>
        <end position="149"/>
    </location>
</feature>
<proteinExistence type="inferred from homology"/>
<comment type="caution">
    <text evidence="11">The sequence shown here is derived from an EMBL/GenBank/DDBJ whole genome shotgun (WGS) entry which is preliminary data.</text>
</comment>
<dbReference type="SUPFAM" id="SSF55666">
    <property type="entry name" value="Ribonuclease PH domain 2-like"/>
    <property type="match status" value="1"/>
</dbReference>
<dbReference type="InterPro" id="IPR015847">
    <property type="entry name" value="ExoRNase_PH_dom2"/>
</dbReference>
<evidence type="ECO:0000256" key="8">
    <source>
        <dbReference type="ARBA" id="ARBA00073078"/>
    </source>
</evidence>
<dbReference type="GO" id="GO:0000178">
    <property type="term" value="C:exosome (RNase complex)"/>
    <property type="evidence" value="ECO:0007669"/>
    <property type="project" value="UniProtKB-KW"/>
</dbReference>